<name>A0ABU5QIF8_9BACT</name>
<evidence type="ECO:0000313" key="2">
    <source>
        <dbReference type="EMBL" id="MEA5256831.1"/>
    </source>
</evidence>
<dbReference type="Pfam" id="PF08378">
    <property type="entry name" value="NERD"/>
    <property type="match status" value="1"/>
</dbReference>
<sequence length="345" mass="40270">MAFDVYLAHEFNHQHESKIFDDLVIILAKQYESDPYKKVVLIGNVHCENKEFDALLIKNDAITVIEFKSYGGEIHFNENGTWYADSQPIRGGAGGKNPYEQLRENRQSLINFIEKINEYFTKIDLGHVSTLLIFDKKITFFPDLMSHKIVKWFNVEDIYNVSKRIDFIKSPEIRLKDKEIELIVQKLNLNDRKYKHYKKITNNTQTFEVKENITNKMAKENKSKNIENIEELASWAYLIVKEYYDGKKGLSKKTIREEGQEILQQHGWSESESRHIFQPINKLIEGKGFTLFGSPKKVIILEHIITHILNDYKEDGLKNVITSLEETIKSGHGSEAMKELLKKLK</sequence>
<protein>
    <submittedName>
        <fullName evidence="2">Nuclease-related domain-containing protein</fullName>
    </submittedName>
</protein>
<dbReference type="EMBL" id="JAYFUL010000003">
    <property type="protein sequence ID" value="MEA5256831.1"/>
    <property type="molecule type" value="Genomic_DNA"/>
</dbReference>
<dbReference type="RefSeq" id="WP_323246793.1">
    <property type="nucleotide sequence ID" value="NZ_JAYFUL010000003.1"/>
</dbReference>
<comment type="caution">
    <text evidence="2">The sequence shown here is derived from an EMBL/GenBank/DDBJ whole genome shotgun (WGS) entry which is preliminary data.</text>
</comment>
<dbReference type="PROSITE" id="PS50965">
    <property type="entry name" value="NERD"/>
    <property type="match status" value="1"/>
</dbReference>
<dbReference type="Proteomes" id="UP001304671">
    <property type="component" value="Unassembled WGS sequence"/>
</dbReference>
<organism evidence="2 3">
    <name type="scientific">Arcicella aquatica</name>
    <dbReference type="NCBI Taxonomy" id="217141"/>
    <lineage>
        <taxon>Bacteria</taxon>
        <taxon>Pseudomonadati</taxon>
        <taxon>Bacteroidota</taxon>
        <taxon>Cytophagia</taxon>
        <taxon>Cytophagales</taxon>
        <taxon>Flectobacillaceae</taxon>
        <taxon>Arcicella</taxon>
    </lineage>
</organism>
<gene>
    <name evidence="2" type="ORF">VB264_03475</name>
</gene>
<keyword evidence="3" id="KW-1185">Reference proteome</keyword>
<proteinExistence type="predicted"/>
<accession>A0ABU5QIF8</accession>
<feature type="domain" description="NERD" evidence="1">
    <location>
        <begin position="11"/>
        <end position="132"/>
    </location>
</feature>
<dbReference type="InterPro" id="IPR011528">
    <property type="entry name" value="NERD"/>
</dbReference>
<evidence type="ECO:0000313" key="3">
    <source>
        <dbReference type="Proteomes" id="UP001304671"/>
    </source>
</evidence>
<reference evidence="2 3" key="1">
    <citation type="submission" date="2023-12" db="EMBL/GenBank/DDBJ databases">
        <title>Novel species of the genus Arcicella isolated from rivers.</title>
        <authorList>
            <person name="Lu H."/>
        </authorList>
    </citation>
    <scope>NUCLEOTIDE SEQUENCE [LARGE SCALE GENOMIC DNA]</scope>
    <source>
        <strain evidence="2 3">LMG 21963</strain>
    </source>
</reference>
<evidence type="ECO:0000259" key="1">
    <source>
        <dbReference type="PROSITE" id="PS50965"/>
    </source>
</evidence>